<dbReference type="Proteomes" id="UP000660554">
    <property type="component" value="Unassembled WGS sequence"/>
</dbReference>
<dbReference type="Pfam" id="PF00571">
    <property type="entry name" value="CBS"/>
    <property type="match status" value="2"/>
</dbReference>
<sequence>MEHLRNVEDVMTHAVVSVDRGTAFKDIVEELRMWNVSALPVLAQDGRVIGVVSEADLLLGPRGTDTAHDTTAERLMTRPAVTVTRDATIPTAARLMARRHLKRLPVVDGEGRLVGVVSRGDLLKVFLRPDEDIGAEIRELVVHPLLPQVPAAAHVDAHVHAHPPVEVHVHVANGIAYLNGSLPDPAMEDIVVRAVGTVPGVVDVRADFAATEAAQTGTVP</sequence>
<accession>A0ABQ3NLQ0</accession>
<dbReference type="InterPro" id="IPR007055">
    <property type="entry name" value="BON_dom"/>
</dbReference>
<dbReference type="RefSeq" id="WP_030653826.1">
    <property type="nucleotide sequence ID" value="NZ_BMRU01000002.1"/>
</dbReference>
<dbReference type="PANTHER" id="PTHR43080">
    <property type="entry name" value="CBS DOMAIN-CONTAINING PROTEIN CBSX3, MITOCHONDRIAL"/>
    <property type="match status" value="1"/>
</dbReference>
<dbReference type="InterPro" id="IPR000644">
    <property type="entry name" value="CBS_dom"/>
</dbReference>
<reference evidence="5" key="1">
    <citation type="submission" date="2020-09" db="EMBL/GenBank/DDBJ databases">
        <title>Whole genome shotgun sequence of Streptomyces cinnamonensis NBRC 15873.</title>
        <authorList>
            <person name="Komaki H."/>
            <person name="Tamura T."/>
        </authorList>
    </citation>
    <scope>NUCLEOTIDE SEQUENCE [LARGE SCALE GENOMIC DNA]</scope>
    <source>
        <strain evidence="5">NBRC 15873</strain>
    </source>
</reference>
<proteinExistence type="predicted"/>
<evidence type="ECO:0000313" key="5">
    <source>
        <dbReference type="Proteomes" id="UP000660554"/>
    </source>
</evidence>
<name>A0ABQ3NLQ0_STRVG</name>
<dbReference type="InterPro" id="IPR046342">
    <property type="entry name" value="CBS_dom_sf"/>
</dbReference>
<dbReference type="PANTHER" id="PTHR43080:SF29">
    <property type="entry name" value="OS02G0818000 PROTEIN"/>
    <property type="match status" value="1"/>
</dbReference>
<dbReference type="EMBL" id="BNDV01000008">
    <property type="protein sequence ID" value="GHI13706.1"/>
    <property type="molecule type" value="Genomic_DNA"/>
</dbReference>
<organism evidence="4 5">
    <name type="scientific">Streptomyces virginiae</name>
    <name type="common">Streptomyces cinnamonensis</name>
    <dbReference type="NCBI Taxonomy" id="1961"/>
    <lineage>
        <taxon>Bacteria</taxon>
        <taxon>Bacillati</taxon>
        <taxon>Actinomycetota</taxon>
        <taxon>Actinomycetes</taxon>
        <taxon>Kitasatosporales</taxon>
        <taxon>Streptomycetaceae</taxon>
        <taxon>Streptomyces</taxon>
    </lineage>
</organism>
<gene>
    <name evidence="4" type="ORF">Scinn_31690</name>
</gene>
<keyword evidence="5" id="KW-1185">Reference proteome</keyword>
<dbReference type="SMART" id="SM00116">
    <property type="entry name" value="CBS"/>
    <property type="match status" value="2"/>
</dbReference>
<feature type="domain" description="CBS" evidence="3">
    <location>
        <begin position="11"/>
        <end position="70"/>
    </location>
</feature>
<evidence type="ECO:0000259" key="3">
    <source>
        <dbReference type="PROSITE" id="PS51371"/>
    </source>
</evidence>
<keyword evidence="1 2" id="KW-0129">CBS domain</keyword>
<dbReference type="PIRSF" id="PIRSF036990">
    <property type="entry name" value="UCP036990_CBS_BON"/>
    <property type="match status" value="1"/>
</dbReference>
<dbReference type="CDD" id="cd04586">
    <property type="entry name" value="CBS_pair_BON_assoc"/>
    <property type="match status" value="1"/>
</dbReference>
<evidence type="ECO:0000256" key="1">
    <source>
        <dbReference type="ARBA" id="ARBA00023122"/>
    </source>
</evidence>
<dbReference type="InterPro" id="IPR051257">
    <property type="entry name" value="Diverse_CBS-Domain"/>
</dbReference>
<dbReference type="PROSITE" id="PS51371">
    <property type="entry name" value="CBS"/>
    <property type="match status" value="2"/>
</dbReference>
<dbReference type="SUPFAM" id="SSF54631">
    <property type="entry name" value="CBS-domain pair"/>
    <property type="match status" value="1"/>
</dbReference>
<evidence type="ECO:0000256" key="2">
    <source>
        <dbReference type="PROSITE-ProRule" id="PRU00703"/>
    </source>
</evidence>
<dbReference type="Gene3D" id="3.10.580.10">
    <property type="entry name" value="CBS-domain"/>
    <property type="match status" value="1"/>
</dbReference>
<dbReference type="InterPro" id="IPR017080">
    <property type="entry name" value="UCP036990_CBS_BON"/>
</dbReference>
<dbReference type="Pfam" id="PF04972">
    <property type="entry name" value="BON"/>
    <property type="match status" value="1"/>
</dbReference>
<dbReference type="GeneID" id="86952832"/>
<feature type="domain" description="CBS" evidence="3">
    <location>
        <begin position="76"/>
        <end position="133"/>
    </location>
</feature>
<evidence type="ECO:0000313" key="4">
    <source>
        <dbReference type="EMBL" id="GHI13706.1"/>
    </source>
</evidence>
<comment type="caution">
    <text evidence="4">The sequence shown here is derived from an EMBL/GenBank/DDBJ whole genome shotgun (WGS) entry which is preliminary data.</text>
</comment>
<protein>
    <recommendedName>
        <fullName evidence="3">CBS domain-containing protein</fullName>
    </recommendedName>
</protein>